<dbReference type="GO" id="GO:0003676">
    <property type="term" value="F:nucleic acid binding"/>
    <property type="evidence" value="ECO:0007669"/>
    <property type="project" value="InterPro"/>
</dbReference>
<dbReference type="Pfam" id="PF17921">
    <property type="entry name" value="Integrase_H2C2"/>
    <property type="match status" value="1"/>
</dbReference>
<dbReference type="PANTHER" id="PTHR37984:SF5">
    <property type="entry name" value="PROTEIN NYNRIN-LIKE"/>
    <property type="match status" value="1"/>
</dbReference>
<dbReference type="Gene3D" id="3.30.420.10">
    <property type="entry name" value="Ribonuclease H-like superfamily/Ribonuclease H"/>
    <property type="match status" value="1"/>
</dbReference>
<dbReference type="GO" id="GO:0015074">
    <property type="term" value="P:DNA integration"/>
    <property type="evidence" value="ECO:0007669"/>
    <property type="project" value="InterPro"/>
</dbReference>
<keyword evidence="4" id="KW-1185">Reference proteome</keyword>
<dbReference type="InterPro" id="IPR012337">
    <property type="entry name" value="RNaseH-like_sf"/>
</dbReference>
<dbReference type="Pfam" id="PF00665">
    <property type="entry name" value="rve"/>
    <property type="match status" value="1"/>
</dbReference>
<dbReference type="SUPFAM" id="SSF53098">
    <property type="entry name" value="Ribonuclease H-like"/>
    <property type="match status" value="1"/>
</dbReference>
<sequence>MQDQDEGLKANKEILKNGSYQDYCIENDLLYKGELKQLVIPKTLEKEIIKRTHGIGHFSCKKMKQIISNSYYINQWDKKLQDFMKTCIPCLLAKRKSGKQKGFLHPIEKKSMPLHTLHIDHIGPLMEAKKQYNYILTMVDAFTKFTWIFPTKSTTNKETLDKLKIFQQHFGNPDRIITDKGTAFTVNDFREFCETEGIQHISITTGVPRGNGQVERVHRKIISVLTKLCSEDPSFWYKHVNRLQRALNSTYHRTIDTTSFTLTIGTKLRQKEDLEIIQILQSEEVEQYNRNREDLRVKAKHHILKVQEENRRNLNKHRKEGCKYEIGDFVAIKRTQFGVGLKLRPK</sequence>
<dbReference type="PROSITE" id="PS50994">
    <property type="entry name" value="INTEGRASE"/>
    <property type="match status" value="1"/>
</dbReference>
<dbReference type="InterPro" id="IPR001584">
    <property type="entry name" value="Integrase_cat-core"/>
</dbReference>
<dbReference type="AlphaFoldDB" id="A0AAV1LYB7"/>
<proteinExistence type="predicted"/>
<dbReference type="InterPro" id="IPR050951">
    <property type="entry name" value="Retrovirus_Pol_polyprotein"/>
</dbReference>
<dbReference type="Gene3D" id="1.10.340.70">
    <property type="match status" value="1"/>
</dbReference>
<dbReference type="InterPro" id="IPR041588">
    <property type="entry name" value="Integrase_H2C2"/>
</dbReference>
<evidence type="ECO:0000256" key="1">
    <source>
        <dbReference type="ARBA" id="ARBA00012493"/>
    </source>
</evidence>
<feature type="domain" description="Integrase catalytic" evidence="2">
    <location>
        <begin position="109"/>
        <end position="267"/>
    </location>
</feature>
<evidence type="ECO:0000313" key="4">
    <source>
        <dbReference type="Proteomes" id="UP001314205"/>
    </source>
</evidence>
<gene>
    <name evidence="3" type="ORF">PARMNEM_LOCUS19197</name>
</gene>
<organism evidence="3 4">
    <name type="scientific">Parnassius mnemosyne</name>
    <name type="common">clouded apollo</name>
    <dbReference type="NCBI Taxonomy" id="213953"/>
    <lineage>
        <taxon>Eukaryota</taxon>
        <taxon>Metazoa</taxon>
        <taxon>Ecdysozoa</taxon>
        <taxon>Arthropoda</taxon>
        <taxon>Hexapoda</taxon>
        <taxon>Insecta</taxon>
        <taxon>Pterygota</taxon>
        <taxon>Neoptera</taxon>
        <taxon>Endopterygota</taxon>
        <taxon>Lepidoptera</taxon>
        <taxon>Glossata</taxon>
        <taxon>Ditrysia</taxon>
        <taxon>Papilionoidea</taxon>
        <taxon>Papilionidae</taxon>
        <taxon>Parnassiinae</taxon>
        <taxon>Parnassini</taxon>
        <taxon>Parnassius</taxon>
        <taxon>Driopa</taxon>
    </lineage>
</organism>
<protein>
    <recommendedName>
        <fullName evidence="1">RNA-directed DNA polymerase</fullName>
        <ecNumber evidence="1">2.7.7.49</ecNumber>
    </recommendedName>
</protein>
<dbReference type="PANTHER" id="PTHR37984">
    <property type="entry name" value="PROTEIN CBG26694"/>
    <property type="match status" value="1"/>
</dbReference>
<accession>A0AAV1LYB7</accession>
<evidence type="ECO:0000259" key="2">
    <source>
        <dbReference type="PROSITE" id="PS50994"/>
    </source>
</evidence>
<dbReference type="InterPro" id="IPR036397">
    <property type="entry name" value="RNaseH_sf"/>
</dbReference>
<dbReference type="GO" id="GO:0003964">
    <property type="term" value="F:RNA-directed DNA polymerase activity"/>
    <property type="evidence" value="ECO:0007669"/>
    <property type="project" value="UniProtKB-EC"/>
</dbReference>
<comment type="caution">
    <text evidence="3">The sequence shown here is derived from an EMBL/GenBank/DDBJ whole genome shotgun (WGS) entry which is preliminary data.</text>
</comment>
<dbReference type="EMBL" id="CAVLGL010000115">
    <property type="protein sequence ID" value="CAK1600431.1"/>
    <property type="molecule type" value="Genomic_DNA"/>
</dbReference>
<evidence type="ECO:0000313" key="3">
    <source>
        <dbReference type="EMBL" id="CAK1600431.1"/>
    </source>
</evidence>
<reference evidence="3 4" key="1">
    <citation type="submission" date="2023-11" db="EMBL/GenBank/DDBJ databases">
        <authorList>
            <person name="Hedman E."/>
            <person name="Englund M."/>
            <person name="Stromberg M."/>
            <person name="Nyberg Akerstrom W."/>
            <person name="Nylinder S."/>
            <person name="Jareborg N."/>
            <person name="Kallberg Y."/>
            <person name="Kronander E."/>
        </authorList>
    </citation>
    <scope>NUCLEOTIDE SEQUENCE [LARGE SCALE GENOMIC DNA]</scope>
</reference>
<name>A0AAV1LYB7_9NEOP</name>
<dbReference type="EC" id="2.7.7.49" evidence="1"/>
<dbReference type="Proteomes" id="UP001314205">
    <property type="component" value="Unassembled WGS sequence"/>
</dbReference>